<keyword evidence="9" id="KW-1185">Reference proteome</keyword>
<dbReference type="PRINTS" id="PR00723">
    <property type="entry name" value="SUBTILISIN"/>
</dbReference>
<name>A0ABT7DAA6_9ACTN</name>
<dbReference type="PANTHER" id="PTHR43806:SF11">
    <property type="entry name" value="CEREVISIN-RELATED"/>
    <property type="match status" value="1"/>
</dbReference>
<proteinExistence type="inferred from homology"/>
<organism evidence="8 9">
    <name type="scientific">Streptomyces pakalii</name>
    <dbReference type="NCBI Taxonomy" id="3036494"/>
    <lineage>
        <taxon>Bacteria</taxon>
        <taxon>Bacillati</taxon>
        <taxon>Actinomycetota</taxon>
        <taxon>Actinomycetes</taxon>
        <taxon>Kitasatosporales</taxon>
        <taxon>Streptomycetaceae</taxon>
        <taxon>Streptomyces</taxon>
    </lineage>
</organism>
<dbReference type="Gene3D" id="3.40.50.200">
    <property type="entry name" value="Peptidase S8/S53 domain"/>
    <property type="match status" value="1"/>
</dbReference>
<gene>
    <name evidence="8" type="ORF">P5W92_20410</name>
</gene>
<reference evidence="8 9" key="1">
    <citation type="submission" date="2023-04" db="EMBL/GenBank/DDBJ databases">
        <title>A novel species of the genus Streptomyces: Streptomyces pakalii sp. nov. isolated from a Mexican soil jungle.</title>
        <authorList>
            <person name="Chavez-Hernandez M.A."/>
            <person name="Ortiz-Alvarez J."/>
            <person name="Villa-Tanaca L."/>
            <person name="Hernandez-Rodriguez C."/>
        </authorList>
    </citation>
    <scope>NUCLEOTIDE SEQUENCE [LARGE SCALE GENOMIC DNA]</scope>
    <source>
        <strain evidence="8 9">ENCB-J15</strain>
    </source>
</reference>
<sequence>MPLALAQDAPCTPESERTAEGATWAQKSLSLPHAWKLSRGQGVTVAVVGSGVSLAAPALEGRVTAVGDAGEDCVGHGTFIAGLIAAGRTEGTAFQGIAPAARVLGVRGTDERGVPSAELVAAGIRAAVDRGARVVSVASALPTGKTELTDAVRHATERDVLVVAPAAPDAEPRPGDRPAEAYWPAAAPGALSVVGVSADGAVLKSAAGRGTAELAAPGSPVIGVGPRGKGHFIAAGSSAAAAYTAGAAALVRAYAPELTAAETADRLTFSAAPAGEAARLDPYAALSVVSTPSRAPAAAPTESEPLRLPVVSTVLQDRAMVFAGAMALLVILVAAAAAVIPRGRARGWRRPQRASGRS</sequence>
<evidence type="ECO:0000313" key="9">
    <source>
        <dbReference type="Proteomes" id="UP001237194"/>
    </source>
</evidence>
<dbReference type="PANTHER" id="PTHR43806">
    <property type="entry name" value="PEPTIDASE S8"/>
    <property type="match status" value="1"/>
</dbReference>
<comment type="caution">
    <text evidence="8">The sequence shown here is derived from an EMBL/GenBank/DDBJ whole genome shotgun (WGS) entry which is preliminary data.</text>
</comment>
<dbReference type="InterPro" id="IPR000209">
    <property type="entry name" value="Peptidase_S8/S53_dom"/>
</dbReference>
<evidence type="ECO:0000256" key="4">
    <source>
        <dbReference type="ARBA" id="ARBA00022825"/>
    </source>
</evidence>
<keyword evidence="6" id="KW-1133">Transmembrane helix</keyword>
<comment type="similarity">
    <text evidence="1 5">Belongs to the peptidase S8 family.</text>
</comment>
<dbReference type="Proteomes" id="UP001237194">
    <property type="component" value="Unassembled WGS sequence"/>
</dbReference>
<dbReference type="InterPro" id="IPR015500">
    <property type="entry name" value="Peptidase_S8_subtilisin-rel"/>
</dbReference>
<evidence type="ECO:0000313" key="8">
    <source>
        <dbReference type="EMBL" id="MDJ1642749.1"/>
    </source>
</evidence>
<evidence type="ECO:0000256" key="2">
    <source>
        <dbReference type="ARBA" id="ARBA00022670"/>
    </source>
</evidence>
<dbReference type="PROSITE" id="PS51892">
    <property type="entry name" value="SUBTILASE"/>
    <property type="match status" value="1"/>
</dbReference>
<accession>A0ABT7DAA6</accession>
<evidence type="ECO:0000256" key="1">
    <source>
        <dbReference type="ARBA" id="ARBA00011073"/>
    </source>
</evidence>
<dbReference type="InterPro" id="IPR036852">
    <property type="entry name" value="Peptidase_S8/S53_dom_sf"/>
</dbReference>
<dbReference type="RefSeq" id="WP_283896703.1">
    <property type="nucleotide sequence ID" value="NZ_JARWAF010000009.1"/>
</dbReference>
<dbReference type="InterPro" id="IPR022398">
    <property type="entry name" value="Peptidase_S8_His-AS"/>
</dbReference>
<feature type="transmembrane region" description="Helical" evidence="6">
    <location>
        <begin position="319"/>
        <end position="340"/>
    </location>
</feature>
<evidence type="ECO:0000256" key="3">
    <source>
        <dbReference type="ARBA" id="ARBA00022801"/>
    </source>
</evidence>
<dbReference type="InterPro" id="IPR050131">
    <property type="entry name" value="Peptidase_S8_subtilisin-like"/>
</dbReference>
<keyword evidence="4" id="KW-0720">Serine protease</keyword>
<evidence type="ECO:0000259" key="7">
    <source>
        <dbReference type="Pfam" id="PF00082"/>
    </source>
</evidence>
<keyword evidence="6" id="KW-0812">Transmembrane</keyword>
<dbReference type="PROSITE" id="PS00137">
    <property type="entry name" value="SUBTILASE_HIS"/>
    <property type="match status" value="1"/>
</dbReference>
<feature type="domain" description="Peptidase S8/S53" evidence="7">
    <location>
        <begin position="40"/>
        <end position="274"/>
    </location>
</feature>
<evidence type="ECO:0000256" key="6">
    <source>
        <dbReference type="SAM" id="Phobius"/>
    </source>
</evidence>
<dbReference type="Pfam" id="PF00082">
    <property type="entry name" value="Peptidase_S8"/>
    <property type="match status" value="1"/>
</dbReference>
<keyword evidence="3" id="KW-0378">Hydrolase</keyword>
<protein>
    <submittedName>
        <fullName evidence="8">S8 family serine peptidase</fullName>
    </submittedName>
</protein>
<keyword evidence="6" id="KW-0472">Membrane</keyword>
<dbReference type="EMBL" id="JARWAF010000009">
    <property type="protein sequence ID" value="MDJ1642749.1"/>
    <property type="molecule type" value="Genomic_DNA"/>
</dbReference>
<keyword evidence="2" id="KW-0645">Protease</keyword>
<evidence type="ECO:0000256" key="5">
    <source>
        <dbReference type="PROSITE-ProRule" id="PRU01240"/>
    </source>
</evidence>
<dbReference type="SUPFAM" id="SSF52743">
    <property type="entry name" value="Subtilisin-like"/>
    <property type="match status" value="1"/>
</dbReference>
<comment type="caution">
    <text evidence="5">Lacks conserved residue(s) required for the propagation of feature annotation.</text>
</comment>